<evidence type="ECO:0000259" key="2">
    <source>
        <dbReference type="Pfam" id="PF20736"/>
    </source>
</evidence>
<dbReference type="STRING" id="742817.HMPREF9449_01102"/>
<dbReference type="RefSeq" id="WP_009136250.1">
    <property type="nucleotide sequence ID" value="NZ_JH594596.1"/>
</dbReference>
<feature type="domain" description="Non-reducing end beta-L-arabinofuranosidase-like GH127 C-terminal" evidence="3">
    <location>
        <begin position="520"/>
        <end position="610"/>
    </location>
</feature>
<dbReference type="InterPro" id="IPR049174">
    <property type="entry name" value="Beta-AFase-like"/>
</dbReference>
<dbReference type="Pfam" id="PF20737">
    <property type="entry name" value="Glyco_hydro127C"/>
    <property type="match status" value="1"/>
</dbReference>
<dbReference type="InterPro" id="IPR049046">
    <property type="entry name" value="Beta-AFase-like_GH127_middle"/>
</dbReference>
<protein>
    <recommendedName>
        <fullName evidence="6">Glycoside hydrolase family 127 protein</fullName>
    </recommendedName>
</protein>
<sequence>MNEVFKNKILLLFFVGLISCTGEKEEMIFQKNEPVDFSKVRITDSFWQPRLKTHAEVTLSACINQCEQETNRMKNFAVAAGMEKGEFRGFVYDDSDVYKMIEGASYSLMNNPNPVLEKKLDEMIAKIEGAQLEDGYLMTYFILGNLADRWTNMDKHEMYCCGHLIEAAIAYYRATGKRALLDVAIRYADHINRTFGEGKKEWVPGHQEIELALVKLYRTTQNSAYLKLAQWLLDQRGHHKGDWKAKDYYQDLKPVRELSKISGHAVRAMYMFTGMADVAAITQDSGYRIALDRLWEDVVEKKMYLTGGIGSSRHNEGFSEDYDLPNEEAYCETCASVGMVFWNQRMNMLKGESRYEDVLERAMYNGALAGISLSGDRFFYVNPLASSGKHHRKAWYGTACCPSQISRFLPSVGNYIYALSENTVWVNLYIGSETEVETSGVTVALKQETLYPWDGNVTFYVNPRESKDFKMKLRIPAWCEKYVVKVNGQIEEGKKEKGYVVIDRLWAAGDVMELNMNMTVKVVAADPRVKANAGKRALQRGPLVYCMEETDNPGFDQLGLSSATTYTTAFEKELLGGVVTITALEGKERIKFIPYYAWDNRDAGKMKVWVDYRD</sequence>
<feature type="domain" description="Non-reducing end beta-L-arabinofuranosidase-like GH127 middle" evidence="2">
    <location>
        <begin position="423"/>
        <end position="518"/>
    </location>
</feature>
<dbReference type="PANTHER" id="PTHR43465">
    <property type="entry name" value="DUF1680 DOMAIN PROTEIN (AFU_ORTHOLOGUE AFUA_1G08910)"/>
    <property type="match status" value="1"/>
</dbReference>
<comment type="caution">
    <text evidence="4">The sequence shown here is derived from an EMBL/GenBank/DDBJ whole genome shotgun (WGS) entry which is preliminary data.</text>
</comment>
<name>H1DFR6_9BACT</name>
<dbReference type="GO" id="GO:0005975">
    <property type="term" value="P:carbohydrate metabolic process"/>
    <property type="evidence" value="ECO:0007669"/>
    <property type="project" value="InterPro"/>
</dbReference>
<feature type="domain" description="Non-reducing end beta-L-arabinofuranosidase-like GH127 catalytic" evidence="1">
    <location>
        <begin position="39"/>
        <end position="413"/>
    </location>
</feature>
<dbReference type="PROSITE" id="PS51257">
    <property type="entry name" value="PROKAR_LIPOPROTEIN"/>
    <property type="match status" value="1"/>
</dbReference>
<proteinExistence type="predicted"/>
<dbReference type="eggNOG" id="COG3533">
    <property type="taxonomic scope" value="Bacteria"/>
</dbReference>
<organism evidence="4 5">
    <name type="scientific">Odoribacter laneus YIT 12061</name>
    <dbReference type="NCBI Taxonomy" id="742817"/>
    <lineage>
        <taxon>Bacteria</taxon>
        <taxon>Pseudomonadati</taxon>
        <taxon>Bacteroidota</taxon>
        <taxon>Bacteroidia</taxon>
        <taxon>Bacteroidales</taxon>
        <taxon>Odoribacteraceae</taxon>
        <taxon>Odoribacter</taxon>
    </lineage>
</organism>
<dbReference type="InterPro" id="IPR012878">
    <property type="entry name" value="Beta-AFase-like_GH127_cat"/>
</dbReference>
<dbReference type="SUPFAM" id="SSF48208">
    <property type="entry name" value="Six-hairpin glycosidases"/>
    <property type="match status" value="1"/>
</dbReference>
<reference evidence="4 5" key="1">
    <citation type="submission" date="2012-01" db="EMBL/GenBank/DDBJ databases">
        <title>The Genome Sequence of Odoribacter laneus YIT 12061.</title>
        <authorList>
            <consortium name="The Broad Institute Genome Sequencing Platform"/>
            <person name="Earl A."/>
            <person name="Ward D."/>
            <person name="Feldgarden M."/>
            <person name="Gevers D."/>
            <person name="Morotomi M."/>
            <person name="Young S.K."/>
            <person name="Zeng Q."/>
            <person name="Gargeya S."/>
            <person name="Fitzgerald M."/>
            <person name="Haas B."/>
            <person name="Abouelleil A."/>
            <person name="Alvarado L."/>
            <person name="Arachchi H.M."/>
            <person name="Berlin A."/>
            <person name="Chapman S.B."/>
            <person name="Gearin G."/>
            <person name="Goldberg J."/>
            <person name="Griggs A."/>
            <person name="Gujja S."/>
            <person name="Hansen M."/>
            <person name="Heiman D."/>
            <person name="Howarth C."/>
            <person name="Larimer J."/>
            <person name="Lui A."/>
            <person name="MacDonald P.J.P."/>
            <person name="McCowen C."/>
            <person name="Montmayeur A."/>
            <person name="Murphy C."/>
            <person name="Neiman D."/>
            <person name="Pearson M."/>
            <person name="Priest M."/>
            <person name="Roberts A."/>
            <person name="Saif S."/>
            <person name="Shea T."/>
            <person name="Sisk P."/>
            <person name="Stolte C."/>
            <person name="Sykes S."/>
            <person name="Wortman J."/>
            <person name="Nusbaum C."/>
            <person name="Birren B."/>
        </authorList>
    </citation>
    <scope>NUCLEOTIDE SEQUENCE [LARGE SCALE GENOMIC DNA]</scope>
    <source>
        <strain evidence="4 5">YIT 12061</strain>
    </source>
</reference>
<dbReference type="Pfam" id="PF07944">
    <property type="entry name" value="Beta-AFase-like_GH127_cat"/>
    <property type="match status" value="1"/>
</dbReference>
<evidence type="ECO:0000259" key="1">
    <source>
        <dbReference type="Pfam" id="PF07944"/>
    </source>
</evidence>
<evidence type="ECO:0008006" key="6">
    <source>
        <dbReference type="Google" id="ProtNLM"/>
    </source>
</evidence>
<dbReference type="PANTHER" id="PTHR43465:SF2">
    <property type="entry name" value="DUF1680 DOMAIN PROTEIN (AFU_ORTHOLOGUE AFUA_1G08910)"/>
    <property type="match status" value="1"/>
</dbReference>
<evidence type="ECO:0000259" key="3">
    <source>
        <dbReference type="Pfam" id="PF20737"/>
    </source>
</evidence>
<dbReference type="HOGENOM" id="CLU_013148_1_0_10"/>
<dbReference type="InterPro" id="IPR049049">
    <property type="entry name" value="Beta-AFase-like_GH127_C"/>
</dbReference>
<dbReference type="Gene3D" id="1.50.10.20">
    <property type="match status" value="1"/>
</dbReference>
<accession>H1DFR6</accession>
<dbReference type="AlphaFoldDB" id="H1DFR6"/>
<dbReference type="Proteomes" id="UP000004892">
    <property type="component" value="Unassembled WGS sequence"/>
</dbReference>
<keyword evidence="5" id="KW-1185">Reference proteome</keyword>
<dbReference type="PATRIC" id="fig|742817.3.peg.1169"/>
<dbReference type="InterPro" id="IPR008928">
    <property type="entry name" value="6-hairpin_glycosidase_sf"/>
</dbReference>
<dbReference type="Pfam" id="PF20736">
    <property type="entry name" value="Glyco_hydro127M"/>
    <property type="match status" value="1"/>
</dbReference>
<evidence type="ECO:0000313" key="4">
    <source>
        <dbReference type="EMBL" id="EHP48739.1"/>
    </source>
</evidence>
<gene>
    <name evidence="4" type="ORF">HMPREF9449_01102</name>
</gene>
<evidence type="ECO:0000313" key="5">
    <source>
        <dbReference type="Proteomes" id="UP000004892"/>
    </source>
</evidence>
<dbReference type="GeneID" id="98068689"/>
<dbReference type="EMBL" id="ADMC01000017">
    <property type="protein sequence ID" value="EHP48739.1"/>
    <property type="molecule type" value="Genomic_DNA"/>
</dbReference>